<dbReference type="InterPro" id="IPR007138">
    <property type="entry name" value="ABM_dom"/>
</dbReference>
<evidence type="ECO:0000313" key="3">
    <source>
        <dbReference type="Proteomes" id="UP000269412"/>
    </source>
</evidence>
<keyword evidence="3" id="KW-1185">Reference proteome</keyword>
<reference evidence="2 3" key="1">
    <citation type="submission" date="2018-10" db="EMBL/GenBank/DDBJ databases">
        <title>Genomic Encyclopedia of Archaeal and Bacterial Type Strains, Phase II (KMG-II): from individual species to whole genera.</title>
        <authorList>
            <person name="Goeker M."/>
        </authorList>
    </citation>
    <scope>NUCLEOTIDE SEQUENCE [LARGE SCALE GENOMIC DNA]</scope>
    <source>
        <strain evidence="2 3">DSM 25230</strain>
    </source>
</reference>
<comment type="caution">
    <text evidence="2">The sequence shown here is derived from an EMBL/GenBank/DDBJ whole genome shotgun (WGS) entry which is preliminary data.</text>
</comment>
<keyword evidence="2" id="KW-0503">Monooxygenase</keyword>
<evidence type="ECO:0000313" key="2">
    <source>
        <dbReference type="EMBL" id="RKR12827.1"/>
    </source>
</evidence>
<dbReference type="Gene3D" id="3.30.70.100">
    <property type="match status" value="1"/>
</dbReference>
<dbReference type="PROSITE" id="PS51725">
    <property type="entry name" value="ABM"/>
    <property type="match status" value="1"/>
</dbReference>
<dbReference type="EMBL" id="RBIQ01000008">
    <property type="protein sequence ID" value="RKR12827.1"/>
    <property type="molecule type" value="Genomic_DNA"/>
</dbReference>
<dbReference type="RefSeq" id="WP_121065878.1">
    <property type="nucleotide sequence ID" value="NZ_RBIQ01000008.1"/>
</dbReference>
<dbReference type="OrthoDB" id="1120859at2"/>
<protein>
    <submittedName>
        <fullName evidence="2">Quinol monooxygenase YgiN</fullName>
    </submittedName>
</protein>
<dbReference type="Pfam" id="PF03992">
    <property type="entry name" value="ABM"/>
    <property type="match status" value="1"/>
</dbReference>
<dbReference type="GO" id="GO:0004497">
    <property type="term" value="F:monooxygenase activity"/>
    <property type="evidence" value="ECO:0007669"/>
    <property type="project" value="UniProtKB-KW"/>
</dbReference>
<keyword evidence="2" id="KW-0560">Oxidoreductase</keyword>
<gene>
    <name evidence="2" type="ORF">CLV91_1535</name>
</gene>
<feature type="domain" description="ABM" evidence="1">
    <location>
        <begin position="2"/>
        <end position="91"/>
    </location>
</feature>
<dbReference type="AlphaFoldDB" id="A0A495EAD7"/>
<sequence length="98" mass="11785">MIVRIVKLTFKEENISTFEAIFEETKHKIRSSNGCTFLELYQDKNNPSIFFTYSYWENESFLNAYRESDFFKTVWQKTKILFADKPQAWSVHKKAILK</sequence>
<evidence type="ECO:0000259" key="1">
    <source>
        <dbReference type="PROSITE" id="PS51725"/>
    </source>
</evidence>
<name>A0A495EAD7_9FLAO</name>
<dbReference type="InterPro" id="IPR011008">
    <property type="entry name" value="Dimeric_a/b-barrel"/>
</dbReference>
<proteinExistence type="predicted"/>
<accession>A0A495EAD7</accession>
<dbReference type="SUPFAM" id="SSF54909">
    <property type="entry name" value="Dimeric alpha+beta barrel"/>
    <property type="match status" value="1"/>
</dbReference>
<organism evidence="2 3">
    <name type="scientific">Maribacter vaceletii</name>
    <dbReference type="NCBI Taxonomy" id="1206816"/>
    <lineage>
        <taxon>Bacteria</taxon>
        <taxon>Pseudomonadati</taxon>
        <taxon>Bacteroidota</taxon>
        <taxon>Flavobacteriia</taxon>
        <taxon>Flavobacteriales</taxon>
        <taxon>Flavobacteriaceae</taxon>
        <taxon>Maribacter</taxon>
    </lineage>
</organism>
<dbReference type="Proteomes" id="UP000269412">
    <property type="component" value="Unassembled WGS sequence"/>
</dbReference>